<evidence type="ECO:0000256" key="1">
    <source>
        <dbReference type="SAM" id="SignalP"/>
    </source>
</evidence>
<keyword evidence="1" id="KW-0732">Signal</keyword>
<organism evidence="2 3">
    <name type="scientific">Solirubrobacter pauli</name>
    <dbReference type="NCBI Taxonomy" id="166793"/>
    <lineage>
        <taxon>Bacteria</taxon>
        <taxon>Bacillati</taxon>
        <taxon>Actinomycetota</taxon>
        <taxon>Thermoleophilia</taxon>
        <taxon>Solirubrobacterales</taxon>
        <taxon>Solirubrobacteraceae</taxon>
        <taxon>Solirubrobacter</taxon>
    </lineage>
</organism>
<proteinExistence type="predicted"/>
<evidence type="ECO:0000313" key="3">
    <source>
        <dbReference type="Proteomes" id="UP000278962"/>
    </source>
</evidence>
<feature type="signal peptide" evidence="1">
    <location>
        <begin position="1"/>
        <end position="22"/>
    </location>
</feature>
<evidence type="ECO:0000313" key="2">
    <source>
        <dbReference type="EMBL" id="RKQ84840.1"/>
    </source>
</evidence>
<feature type="chain" id="PRO_5024966367" description="Pyrroloquinoline-quinone binding quinoprotein" evidence="1">
    <location>
        <begin position="23"/>
        <end position="344"/>
    </location>
</feature>
<reference evidence="2 3" key="1">
    <citation type="submission" date="2018-10" db="EMBL/GenBank/DDBJ databases">
        <title>Genomic Encyclopedia of Archaeal and Bacterial Type Strains, Phase II (KMG-II): from individual species to whole genera.</title>
        <authorList>
            <person name="Goeker M."/>
        </authorList>
    </citation>
    <scope>NUCLEOTIDE SEQUENCE [LARGE SCALE GENOMIC DNA]</scope>
    <source>
        <strain evidence="2 3">DSM 14954</strain>
    </source>
</reference>
<dbReference type="AlphaFoldDB" id="A0A660L0P6"/>
<dbReference type="RefSeq" id="WP_121258276.1">
    <property type="nucleotide sequence ID" value="NZ_RBIL01000003.1"/>
</dbReference>
<keyword evidence="3" id="KW-1185">Reference proteome</keyword>
<sequence length="344" mass="35950">MRRRLAIVVSALVLGAPAGALAQQPLGLVDQTLAWRDRDTLQPAGPAIAVAEAHTAPVMGPHGQRFALGVSSPGEPGIPTTGRGRVGLWVVDAQRLQLQHQVRAGIAAEAVVFPGMIGAVLQDGTLLVVDPDSGRIVTRRRVGFSFGTPEGVHVAGRGVLVNEVRRGRGVEVAVVTASGRVRTRFVRLPGVHRTVALAAGDGRAYIVGHRRIAVLDPRTLRVSTRRFDGTATSAAYADGALAVGGPRGLRLYDTTTWRALARDERSTHVYASGGTFIAGGDGRVSALTRDGRTAWSTAGNAVAVAAGRVYASPAVLDAATGQRVGTHPETHTVLRVVDVTTPSR</sequence>
<gene>
    <name evidence="2" type="ORF">C8N24_6470</name>
</gene>
<protein>
    <recommendedName>
        <fullName evidence="4">Pyrroloquinoline-quinone binding quinoprotein</fullName>
    </recommendedName>
</protein>
<dbReference type="Proteomes" id="UP000278962">
    <property type="component" value="Unassembled WGS sequence"/>
</dbReference>
<dbReference type="SUPFAM" id="SSF50998">
    <property type="entry name" value="Quinoprotein alcohol dehydrogenase-like"/>
    <property type="match status" value="1"/>
</dbReference>
<name>A0A660L0P6_9ACTN</name>
<accession>A0A660L0P6</accession>
<dbReference type="InterPro" id="IPR011047">
    <property type="entry name" value="Quinoprotein_ADH-like_sf"/>
</dbReference>
<dbReference type="EMBL" id="RBIL01000003">
    <property type="protein sequence ID" value="RKQ84840.1"/>
    <property type="molecule type" value="Genomic_DNA"/>
</dbReference>
<dbReference type="InterPro" id="IPR015943">
    <property type="entry name" value="WD40/YVTN_repeat-like_dom_sf"/>
</dbReference>
<evidence type="ECO:0008006" key="4">
    <source>
        <dbReference type="Google" id="ProtNLM"/>
    </source>
</evidence>
<dbReference type="Gene3D" id="2.130.10.10">
    <property type="entry name" value="YVTN repeat-like/Quinoprotein amine dehydrogenase"/>
    <property type="match status" value="1"/>
</dbReference>
<comment type="caution">
    <text evidence="2">The sequence shown here is derived from an EMBL/GenBank/DDBJ whole genome shotgun (WGS) entry which is preliminary data.</text>
</comment>